<dbReference type="InterPro" id="IPR018658">
    <property type="entry name" value="DUF2089"/>
</dbReference>
<dbReference type="EMBL" id="JADBEF010000001">
    <property type="protein sequence ID" value="MBE1562032.1"/>
    <property type="molecule type" value="Genomic_DNA"/>
</dbReference>
<proteinExistence type="predicted"/>
<dbReference type="RefSeq" id="WP_225958760.1">
    <property type="nucleotide sequence ID" value="NZ_BAAASY010000030.1"/>
</dbReference>
<comment type="caution">
    <text evidence="2">The sequence shown here is derived from an EMBL/GenBank/DDBJ whole genome shotgun (WGS) entry which is preliminary data.</text>
</comment>
<sequence length="167" mass="18684">MQAASGGKAGMADQQEPEEKCGLKKIKIHLLKLEVSPGYNLNMTEQAMDWQELTNLTRGQPFVVERVRLAGNGVAIEGVFELPQLAQLNVEDQIFVTAFVRCHGSIKQMERIFGVSYPTIKSRLNRITQMLDFVETDPAPSRADIIDRLRRGEITAQQALSELEGRT</sequence>
<accession>A0ABR9KKF2</accession>
<dbReference type="Proteomes" id="UP000661607">
    <property type="component" value="Unassembled WGS sequence"/>
</dbReference>
<evidence type="ECO:0000313" key="3">
    <source>
        <dbReference type="Proteomes" id="UP000661607"/>
    </source>
</evidence>
<keyword evidence="3" id="KW-1185">Reference proteome</keyword>
<feature type="domain" description="DUF2089" evidence="1">
    <location>
        <begin position="88"/>
        <end position="132"/>
    </location>
</feature>
<gene>
    <name evidence="2" type="ORF">H4W81_004811</name>
</gene>
<organism evidence="2 3">
    <name type="scientific">Nonomuraea africana</name>
    <dbReference type="NCBI Taxonomy" id="46171"/>
    <lineage>
        <taxon>Bacteria</taxon>
        <taxon>Bacillati</taxon>
        <taxon>Actinomycetota</taxon>
        <taxon>Actinomycetes</taxon>
        <taxon>Streptosporangiales</taxon>
        <taxon>Streptosporangiaceae</taxon>
        <taxon>Nonomuraea</taxon>
    </lineage>
</organism>
<protein>
    <recommendedName>
        <fullName evidence="1">DUF2089 domain-containing protein</fullName>
    </recommendedName>
</protein>
<evidence type="ECO:0000259" key="1">
    <source>
        <dbReference type="Pfam" id="PF09862"/>
    </source>
</evidence>
<reference evidence="2 3" key="1">
    <citation type="submission" date="2020-10" db="EMBL/GenBank/DDBJ databases">
        <title>Sequencing the genomes of 1000 actinobacteria strains.</title>
        <authorList>
            <person name="Klenk H.-P."/>
        </authorList>
    </citation>
    <scope>NUCLEOTIDE SEQUENCE [LARGE SCALE GENOMIC DNA]</scope>
    <source>
        <strain evidence="2 3">DSM 43748</strain>
    </source>
</reference>
<name>A0ABR9KKF2_9ACTN</name>
<evidence type="ECO:0000313" key="2">
    <source>
        <dbReference type="EMBL" id="MBE1562032.1"/>
    </source>
</evidence>
<dbReference type="Pfam" id="PF09862">
    <property type="entry name" value="DUF2089"/>
    <property type="match status" value="1"/>
</dbReference>